<keyword evidence="6" id="KW-0997">Cell inner membrane</keyword>
<evidence type="ECO:0000259" key="19">
    <source>
        <dbReference type="Pfam" id="PF13614"/>
    </source>
</evidence>
<keyword evidence="13 17" id="KW-0472">Membrane</keyword>
<keyword evidence="5" id="KW-1003">Cell membrane</keyword>
<dbReference type="EMBL" id="JBBGZA010000001">
    <property type="protein sequence ID" value="MEJ5094534.1"/>
    <property type="molecule type" value="Genomic_DNA"/>
</dbReference>
<keyword evidence="22" id="KW-1185">Reference proteome</keyword>
<feature type="transmembrane region" description="Helical" evidence="17">
    <location>
        <begin position="39"/>
        <end position="59"/>
    </location>
</feature>
<evidence type="ECO:0000313" key="22">
    <source>
        <dbReference type="Proteomes" id="UP001380365"/>
    </source>
</evidence>
<evidence type="ECO:0000256" key="2">
    <source>
        <dbReference type="ARBA" id="ARBA00007316"/>
    </source>
</evidence>
<evidence type="ECO:0000256" key="16">
    <source>
        <dbReference type="SAM" id="Coils"/>
    </source>
</evidence>
<dbReference type="PANTHER" id="PTHR32309">
    <property type="entry name" value="TYROSINE-PROTEIN KINASE"/>
    <property type="match status" value="1"/>
</dbReference>
<keyword evidence="16" id="KW-0175">Coiled coil</keyword>
<dbReference type="InterPro" id="IPR003856">
    <property type="entry name" value="LPS_length_determ_N"/>
</dbReference>
<dbReference type="InterPro" id="IPR005702">
    <property type="entry name" value="Wzc-like_C"/>
</dbReference>
<evidence type="ECO:0000256" key="4">
    <source>
        <dbReference type="ARBA" id="ARBA00011903"/>
    </source>
</evidence>
<dbReference type="SUPFAM" id="SSF52540">
    <property type="entry name" value="P-loop containing nucleoside triphosphate hydrolases"/>
    <property type="match status" value="1"/>
</dbReference>
<keyword evidence="14" id="KW-0829">Tyrosine-protein kinase</keyword>
<feature type="coiled-coil region" evidence="16">
    <location>
        <begin position="208"/>
        <end position="235"/>
    </location>
</feature>
<evidence type="ECO:0000256" key="6">
    <source>
        <dbReference type="ARBA" id="ARBA00022519"/>
    </source>
</evidence>
<evidence type="ECO:0000256" key="8">
    <source>
        <dbReference type="ARBA" id="ARBA00022692"/>
    </source>
</evidence>
<evidence type="ECO:0000256" key="14">
    <source>
        <dbReference type="ARBA" id="ARBA00023137"/>
    </source>
</evidence>
<dbReference type="RefSeq" id="WP_132882761.1">
    <property type="nucleotide sequence ID" value="NZ_JBBGZA010000001.1"/>
</dbReference>
<comment type="caution">
    <text evidence="21">The sequence shown here is derived from an EMBL/GenBank/DDBJ whole genome shotgun (WGS) entry which is preliminary data.</text>
</comment>
<comment type="catalytic activity">
    <reaction evidence="15">
        <text>L-tyrosyl-[protein] + ATP = O-phospho-L-tyrosyl-[protein] + ADP + H(+)</text>
        <dbReference type="Rhea" id="RHEA:10596"/>
        <dbReference type="Rhea" id="RHEA-COMP:10136"/>
        <dbReference type="Rhea" id="RHEA-COMP:20101"/>
        <dbReference type="ChEBI" id="CHEBI:15378"/>
        <dbReference type="ChEBI" id="CHEBI:30616"/>
        <dbReference type="ChEBI" id="CHEBI:46858"/>
        <dbReference type="ChEBI" id="CHEBI:61978"/>
        <dbReference type="ChEBI" id="CHEBI:456216"/>
        <dbReference type="EC" id="2.7.10.2"/>
    </reaction>
</comment>
<keyword evidence="12 17" id="KW-1133">Transmembrane helix</keyword>
<comment type="similarity">
    <text evidence="3">Belongs to the etk/wzc family.</text>
</comment>
<evidence type="ECO:0000256" key="17">
    <source>
        <dbReference type="SAM" id="Phobius"/>
    </source>
</evidence>
<sequence length="728" mass="77636">MSLASVPVAPLPRAAEPAPDATLRFDLTALLAMLGRNRLLIAATLATALLGGLIVTLLISPRYVATASIQIDQEADRVLEGTEVQPQAGYADAERFLQTQADVLRSRALAIRVAERLKLFGDAAFFRAMEAPLPQEAPTAAGTARSREATLRLLQEHLAVELPRNSRVARLAFESTDAEIAARVANAYAGEFIEANLQRKFDSSAYAREFLSRQLAAAKLRLEESERALTRYARAARLIRTADADEGSPSGMPGSVTAASLVQLNAAANDARAARIAAEQKWRSIAQVPVLNIPEVLGNQAVERLLEQRAAGAAELQRERARHLSGHPGVRQLEAQQAELDRQVSTLATAIRSSIHDQYRDALGRERALAEQVDALKGATLAEQDRSVRYAILAREADTNRTLYDGLLQRYKELSAAAGINANNLSIVDVAEPPLAPSSPKLALNLVAALALGLILAGAAVLVREQFDDAVRAPDEVEGKLGLPLLGAIPLVQDIAAEAARPRSPAGEAYNALRSALLHASPHGLPRTLLVTSSQPGEGKSTSSYAIAAGLARLGKRVVLVDLDLRRPSLHRMLDLPNGCGVSDVLAREARLESALQHAQALGFAVLTAGPAAPNPAELLGSASMAEMMATLVERFEAIVLDAPPVLGLADAPTLAAQAEATVFVVEAGRRGRGATKAALRRLRAERAAILGVVLTKFDLRKAGAGQRYYRSGYYNYGEPDTLRQAAE</sequence>
<dbReference type="InterPro" id="IPR032807">
    <property type="entry name" value="GNVR"/>
</dbReference>
<dbReference type="Gene3D" id="3.40.50.300">
    <property type="entry name" value="P-loop containing nucleotide triphosphate hydrolases"/>
    <property type="match status" value="1"/>
</dbReference>
<dbReference type="Proteomes" id="UP001380365">
    <property type="component" value="Unassembled WGS sequence"/>
</dbReference>
<gene>
    <name evidence="21" type="ORF">WH159_08260</name>
</gene>
<dbReference type="InterPro" id="IPR027417">
    <property type="entry name" value="P-loop_NTPase"/>
</dbReference>
<evidence type="ECO:0000256" key="7">
    <source>
        <dbReference type="ARBA" id="ARBA00022679"/>
    </source>
</evidence>
<feature type="domain" description="AAA" evidence="19">
    <location>
        <begin position="533"/>
        <end position="657"/>
    </location>
</feature>
<evidence type="ECO:0000256" key="3">
    <source>
        <dbReference type="ARBA" id="ARBA00008883"/>
    </source>
</evidence>
<evidence type="ECO:0000313" key="21">
    <source>
        <dbReference type="EMBL" id="MEJ5094534.1"/>
    </source>
</evidence>
<evidence type="ECO:0000256" key="1">
    <source>
        <dbReference type="ARBA" id="ARBA00004429"/>
    </source>
</evidence>
<accession>A0ABU8Q474</accession>
<evidence type="ECO:0000256" key="9">
    <source>
        <dbReference type="ARBA" id="ARBA00022741"/>
    </source>
</evidence>
<protein>
    <recommendedName>
        <fullName evidence="4">non-specific protein-tyrosine kinase</fullName>
        <ecNumber evidence="4">2.7.10.2</ecNumber>
    </recommendedName>
</protein>
<evidence type="ECO:0000256" key="10">
    <source>
        <dbReference type="ARBA" id="ARBA00022777"/>
    </source>
</evidence>
<evidence type="ECO:0000256" key="15">
    <source>
        <dbReference type="ARBA" id="ARBA00051245"/>
    </source>
</evidence>
<dbReference type="InterPro" id="IPR050445">
    <property type="entry name" value="Bact_polysacc_biosynth/exp"/>
</dbReference>
<feature type="domain" description="Tyrosine-protein kinase G-rich" evidence="20">
    <location>
        <begin position="393"/>
        <end position="465"/>
    </location>
</feature>
<keyword evidence="7 21" id="KW-0808">Transferase</keyword>
<dbReference type="NCBIfam" id="TIGR01007">
    <property type="entry name" value="eps_fam"/>
    <property type="match status" value="1"/>
</dbReference>
<reference evidence="21 22" key="1">
    <citation type="submission" date="2023-12" db="EMBL/GenBank/DDBJ databases">
        <title>Gut-associated functions are favored during microbiome assembly across C. elegans life.</title>
        <authorList>
            <person name="Zimmermann J."/>
        </authorList>
    </citation>
    <scope>NUCLEOTIDE SEQUENCE [LARGE SCALE GENOMIC DNA]</scope>
    <source>
        <strain evidence="21 22">JUb134</strain>
    </source>
</reference>
<evidence type="ECO:0000259" key="20">
    <source>
        <dbReference type="Pfam" id="PF13807"/>
    </source>
</evidence>
<dbReference type="PANTHER" id="PTHR32309:SF13">
    <property type="entry name" value="FERRIC ENTEROBACTIN TRANSPORT PROTEIN FEPE"/>
    <property type="match status" value="1"/>
</dbReference>
<evidence type="ECO:0000256" key="11">
    <source>
        <dbReference type="ARBA" id="ARBA00022840"/>
    </source>
</evidence>
<organism evidence="21 22">
    <name type="scientific">Sphingomonas molluscorum</name>
    <dbReference type="NCBI Taxonomy" id="418184"/>
    <lineage>
        <taxon>Bacteria</taxon>
        <taxon>Pseudomonadati</taxon>
        <taxon>Pseudomonadota</taxon>
        <taxon>Alphaproteobacteria</taxon>
        <taxon>Sphingomonadales</taxon>
        <taxon>Sphingomonadaceae</taxon>
        <taxon>Sphingomonas</taxon>
    </lineage>
</organism>
<keyword evidence="9" id="KW-0547">Nucleotide-binding</keyword>
<evidence type="ECO:0000259" key="18">
    <source>
        <dbReference type="Pfam" id="PF02706"/>
    </source>
</evidence>
<feature type="domain" description="Polysaccharide chain length determinant N-terminal" evidence="18">
    <location>
        <begin position="25"/>
        <end position="115"/>
    </location>
</feature>
<keyword evidence="8 17" id="KW-0812">Transmembrane</keyword>
<name>A0ABU8Q474_9SPHN</name>
<dbReference type="Pfam" id="PF02706">
    <property type="entry name" value="Wzz"/>
    <property type="match status" value="1"/>
</dbReference>
<comment type="subcellular location">
    <subcellularLocation>
        <location evidence="1">Cell inner membrane</location>
        <topology evidence="1">Multi-pass membrane protein</topology>
    </subcellularLocation>
</comment>
<evidence type="ECO:0000256" key="13">
    <source>
        <dbReference type="ARBA" id="ARBA00023136"/>
    </source>
</evidence>
<dbReference type="EC" id="2.7.10.2" evidence="4"/>
<dbReference type="Pfam" id="PF13614">
    <property type="entry name" value="AAA_31"/>
    <property type="match status" value="1"/>
</dbReference>
<dbReference type="CDD" id="cd05387">
    <property type="entry name" value="BY-kinase"/>
    <property type="match status" value="1"/>
</dbReference>
<keyword evidence="11" id="KW-0067">ATP-binding</keyword>
<dbReference type="InterPro" id="IPR025669">
    <property type="entry name" value="AAA_dom"/>
</dbReference>
<comment type="similarity">
    <text evidence="2">Belongs to the CpsD/CapB family.</text>
</comment>
<keyword evidence="10" id="KW-0418">Kinase</keyword>
<evidence type="ECO:0000256" key="12">
    <source>
        <dbReference type="ARBA" id="ARBA00022989"/>
    </source>
</evidence>
<proteinExistence type="inferred from homology"/>
<evidence type="ECO:0000256" key="5">
    <source>
        <dbReference type="ARBA" id="ARBA00022475"/>
    </source>
</evidence>
<dbReference type="Pfam" id="PF13807">
    <property type="entry name" value="GNVR"/>
    <property type="match status" value="1"/>
</dbReference>
<dbReference type="GO" id="GO:0004715">
    <property type="term" value="F:non-membrane spanning protein tyrosine kinase activity"/>
    <property type="evidence" value="ECO:0007669"/>
    <property type="project" value="UniProtKB-EC"/>
</dbReference>